<feature type="region of interest" description="Disordered" evidence="1">
    <location>
        <begin position="60"/>
        <end position="79"/>
    </location>
</feature>
<accession>A0A2K8KH02</accession>
<proteinExistence type="predicted"/>
<feature type="compositionally biased region" description="Gly residues" evidence="1">
    <location>
        <begin position="61"/>
        <end position="70"/>
    </location>
</feature>
<reference evidence="3 4" key="1">
    <citation type="submission" date="2017-11" db="EMBL/GenBank/DDBJ databases">
        <title>Revised Sequence and Annotation of the Rhodobaca barguzinensis strain alga05 Genome.</title>
        <authorList>
            <person name="Kopejtka K."/>
            <person name="Tomasch J.M."/>
            <person name="Bunk B."/>
            <person name="Koblizek M."/>
        </authorList>
    </citation>
    <scope>NUCLEOTIDE SEQUENCE [LARGE SCALE GENOMIC DNA]</scope>
    <source>
        <strain evidence="4">alga05</strain>
    </source>
</reference>
<dbReference type="EMBL" id="CP024899">
    <property type="protein sequence ID" value="ATX67273.1"/>
    <property type="molecule type" value="Genomic_DNA"/>
</dbReference>
<gene>
    <name evidence="3" type="ORF">BG454_16845</name>
</gene>
<evidence type="ECO:0000256" key="1">
    <source>
        <dbReference type="SAM" id="MobiDB-lite"/>
    </source>
</evidence>
<name>A0A2K8KH02_9RHOB</name>
<dbReference type="KEGG" id="rbg:BG454_16845"/>
<protein>
    <recommendedName>
        <fullName evidence="5">Lipoprotein</fullName>
    </recommendedName>
</protein>
<evidence type="ECO:0008006" key="5">
    <source>
        <dbReference type="Google" id="ProtNLM"/>
    </source>
</evidence>
<dbReference type="RefSeq" id="WP_071481710.1">
    <property type="nucleotide sequence ID" value="NZ_CP024899.1"/>
</dbReference>
<keyword evidence="2" id="KW-0732">Signal</keyword>
<dbReference type="PROSITE" id="PS51257">
    <property type="entry name" value="PROKAR_LIPOPROTEIN"/>
    <property type="match status" value="1"/>
</dbReference>
<keyword evidence="4" id="KW-1185">Reference proteome</keyword>
<feature type="signal peptide" evidence="2">
    <location>
        <begin position="1"/>
        <end position="26"/>
    </location>
</feature>
<dbReference type="AlphaFoldDB" id="A0A2K8KH02"/>
<dbReference type="Proteomes" id="UP000228948">
    <property type="component" value="Chromosome"/>
</dbReference>
<feature type="chain" id="PRO_5014875102" description="Lipoprotein" evidence="2">
    <location>
        <begin position="27"/>
        <end position="256"/>
    </location>
</feature>
<organism evidence="3 4">
    <name type="scientific">Roseinatronobacter bogoriensis subsp. barguzinensis</name>
    <dbReference type="NCBI Taxonomy" id="441209"/>
    <lineage>
        <taxon>Bacteria</taxon>
        <taxon>Pseudomonadati</taxon>
        <taxon>Pseudomonadota</taxon>
        <taxon>Alphaproteobacteria</taxon>
        <taxon>Rhodobacterales</taxon>
        <taxon>Paracoccaceae</taxon>
        <taxon>Roseinatronobacter</taxon>
    </lineage>
</organism>
<evidence type="ECO:0000313" key="4">
    <source>
        <dbReference type="Proteomes" id="UP000228948"/>
    </source>
</evidence>
<sequence length="256" mass="27003">MSLRWQTGCAGKATVFSVLLILSGCAAPPEAKIGVRLAQADLAYGPAALDHAVSEFLGPSASGGGGGSSGGSKKSGSDKKKASADIDYREIAGQEVALVVGMAQPLAEGWYLDGTLRLGQGEVDYVLPAGSLRVPLGAATVVFDEEVTLQARTRFLEAEVLAFRQFALPVPGVLELGAGGGVRRTHSRLKVSTDIFLPIEIDSRFQQTQTYGAIQARYSLPRLPLRGFAEGRYYGRDAAGIRGGVEMVLPLKARRP</sequence>
<evidence type="ECO:0000313" key="3">
    <source>
        <dbReference type="EMBL" id="ATX67273.1"/>
    </source>
</evidence>
<evidence type="ECO:0000256" key="2">
    <source>
        <dbReference type="SAM" id="SignalP"/>
    </source>
</evidence>